<protein>
    <submittedName>
        <fullName evidence="2">Os12g0166700 protein</fullName>
    </submittedName>
</protein>
<organism evidence="2 3">
    <name type="scientific">Oryza sativa subsp. japonica</name>
    <name type="common">Rice</name>
    <dbReference type="NCBI Taxonomy" id="39947"/>
    <lineage>
        <taxon>Eukaryota</taxon>
        <taxon>Viridiplantae</taxon>
        <taxon>Streptophyta</taxon>
        <taxon>Embryophyta</taxon>
        <taxon>Tracheophyta</taxon>
        <taxon>Spermatophyta</taxon>
        <taxon>Magnoliopsida</taxon>
        <taxon>Liliopsida</taxon>
        <taxon>Poales</taxon>
        <taxon>Poaceae</taxon>
        <taxon>BOP clade</taxon>
        <taxon>Oryzoideae</taxon>
        <taxon>Oryzeae</taxon>
        <taxon>Oryzinae</taxon>
        <taxon>Oryza</taxon>
        <taxon>Oryza sativa</taxon>
    </lineage>
</organism>
<feature type="transmembrane region" description="Helical" evidence="1">
    <location>
        <begin position="95"/>
        <end position="118"/>
    </location>
</feature>
<reference evidence="3" key="1">
    <citation type="journal article" date="2005" name="Nature">
        <title>The map-based sequence of the rice genome.</title>
        <authorList>
            <consortium name="International rice genome sequencing project (IRGSP)"/>
            <person name="Matsumoto T."/>
            <person name="Wu J."/>
            <person name="Kanamori H."/>
            <person name="Katayose Y."/>
            <person name="Fujisawa M."/>
            <person name="Namiki N."/>
            <person name="Mizuno H."/>
            <person name="Yamamoto K."/>
            <person name="Antonio B.A."/>
            <person name="Baba T."/>
            <person name="Sakata K."/>
            <person name="Nagamura Y."/>
            <person name="Aoki H."/>
            <person name="Arikawa K."/>
            <person name="Arita K."/>
            <person name="Bito T."/>
            <person name="Chiden Y."/>
            <person name="Fujitsuka N."/>
            <person name="Fukunaka R."/>
            <person name="Hamada M."/>
            <person name="Harada C."/>
            <person name="Hayashi A."/>
            <person name="Hijishita S."/>
            <person name="Honda M."/>
            <person name="Hosokawa S."/>
            <person name="Ichikawa Y."/>
            <person name="Idonuma A."/>
            <person name="Iijima M."/>
            <person name="Ikeda M."/>
            <person name="Ikeno M."/>
            <person name="Ito K."/>
            <person name="Ito S."/>
            <person name="Ito T."/>
            <person name="Ito Y."/>
            <person name="Ito Y."/>
            <person name="Iwabuchi A."/>
            <person name="Kamiya K."/>
            <person name="Karasawa W."/>
            <person name="Kurita K."/>
            <person name="Katagiri S."/>
            <person name="Kikuta A."/>
            <person name="Kobayashi H."/>
            <person name="Kobayashi N."/>
            <person name="Machita K."/>
            <person name="Maehara T."/>
            <person name="Masukawa M."/>
            <person name="Mizubayashi T."/>
            <person name="Mukai Y."/>
            <person name="Nagasaki H."/>
            <person name="Nagata Y."/>
            <person name="Naito S."/>
            <person name="Nakashima M."/>
            <person name="Nakama Y."/>
            <person name="Nakamichi Y."/>
            <person name="Nakamura M."/>
            <person name="Meguro A."/>
            <person name="Negishi M."/>
            <person name="Ohta I."/>
            <person name="Ohta T."/>
            <person name="Okamoto M."/>
            <person name="Ono N."/>
            <person name="Saji S."/>
            <person name="Sakaguchi M."/>
            <person name="Sakai K."/>
            <person name="Shibata M."/>
            <person name="Shimokawa T."/>
            <person name="Song J."/>
            <person name="Takazaki Y."/>
            <person name="Terasawa K."/>
            <person name="Tsugane M."/>
            <person name="Tsuji K."/>
            <person name="Ueda S."/>
            <person name="Waki K."/>
            <person name="Yamagata H."/>
            <person name="Yamamoto M."/>
            <person name="Yamamoto S."/>
            <person name="Yamane H."/>
            <person name="Yoshiki S."/>
            <person name="Yoshihara R."/>
            <person name="Yukawa K."/>
            <person name="Zhong H."/>
            <person name="Yano M."/>
            <person name="Yuan Q."/>
            <person name="Ouyang S."/>
            <person name="Liu J."/>
            <person name="Jones K.M."/>
            <person name="Gansberger K."/>
            <person name="Moffat K."/>
            <person name="Hill J."/>
            <person name="Bera J."/>
            <person name="Fadrosh D."/>
            <person name="Jin S."/>
            <person name="Johri S."/>
            <person name="Kim M."/>
            <person name="Overton L."/>
            <person name="Reardon M."/>
            <person name="Tsitrin T."/>
            <person name="Vuong H."/>
            <person name="Weaver B."/>
            <person name="Ciecko A."/>
            <person name="Tallon L."/>
            <person name="Jackson J."/>
            <person name="Pai G."/>
            <person name="Aken S.V."/>
            <person name="Utterback T."/>
            <person name="Reidmuller S."/>
            <person name="Feldblyum T."/>
            <person name="Hsiao J."/>
            <person name="Zismann V."/>
            <person name="Iobst S."/>
            <person name="de Vazeille A.R."/>
            <person name="Buell C.R."/>
            <person name="Ying K."/>
            <person name="Li Y."/>
            <person name="Lu T."/>
            <person name="Huang Y."/>
            <person name="Zhao Q."/>
            <person name="Feng Q."/>
            <person name="Zhang L."/>
            <person name="Zhu J."/>
            <person name="Weng Q."/>
            <person name="Mu J."/>
            <person name="Lu Y."/>
            <person name="Fan D."/>
            <person name="Liu Y."/>
            <person name="Guan J."/>
            <person name="Zhang Y."/>
            <person name="Yu S."/>
            <person name="Liu X."/>
            <person name="Zhang Y."/>
            <person name="Hong G."/>
            <person name="Han B."/>
            <person name="Choisne N."/>
            <person name="Demange N."/>
            <person name="Orjeda G."/>
            <person name="Samain S."/>
            <person name="Cattolico L."/>
            <person name="Pelletier E."/>
            <person name="Couloux A."/>
            <person name="Segurens B."/>
            <person name="Wincker P."/>
            <person name="D'Hont A."/>
            <person name="Scarpelli C."/>
            <person name="Weissenbach J."/>
            <person name="Salanoubat M."/>
            <person name="Quetier F."/>
            <person name="Yu Y."/>
            <person name="Kim H.R."/>
            <person name="Rambo T."/>
            <person name="Currie J."/>
            <person name="Collura K."/>
            <person name="Luo M."/>
            <person name="Yang T."/>
            <person name="Ammiraju J.S.S."/>
            <person name="Engler F."/>
            <person name="Soderlund C."/>
            <person name="Wing R.A."/>
            <person name="Palmer L.E."/>
            <person name="de la Bastide M."/>
            <person name="Spiegel L."/>
            <person name="Nascimento L."/>
            <person name="Zutavern T."/>
            <person name="O'Shaughnessy A."/>
            <person name="Dike S."/>
            <person name="Dedhia N."/>
            <person name="Preston R."/>
            <person name="Balija V."/>
            <person name="McCombie W.R."/>
            <person name="Chow T."/>
            <person name="Chen H."/>
            <person name="Chung M."/>
            <person name="Chen C."/>
            <person name="Shaw J."/>
            <person name="Wu H."/>
            <person name="Hsiao K."/>
            <person name="Chao Y."/>
            <person name="Chu M."/>
            <person name="Cheng C."/>
            <person name="Hour A."/>
            <person name="Lee P."/>
            <person name="Lin S."/>
            <person name="Lin Y."/>
            <person name="Liou J."/>
            <person name="Liu S."/>
            <person name="Hsing Y."/>
            <person name="Raghuvanshi S."/>
            <person name="Mohanty A."/>
            <person name="Bharti A.K."/>
            <person name="Gaur A."/>
            <person name="Gupta V."/>
            <person name="Kumar D."/>
            <person name="Ravi V."/>
            <person name="Vij S."/>
            <person name="Kapur A."/>
            <person name="Khurana P."/>
            <person name="Khurana P."/>
            <person name="Khurana J.P."/>
            <person name="Tyagi A.K."/>
            <person name="Gaikwad K."/>
            <person name="Singh A."/>
            <person name="Dalal V."/>
            <person name="Srivastava S."/>
            <person name="Dixit A."/>
            <person name="Pal A.K."/>
            <person name="Ghazi I.A."/>
            <person name="Yadav M."/>
            <person name="Pandit A."/>
            <person name="Bhargava A."/>
            <person name="Sureshbabu K."/>
            <person name="Batra K."/>
            <person name="Sharma T.R."/>
            <person name="Mohapatra T."/>
            <person name="Singh N.K."/>
            <person name="Messing J."/>
            <person name="Nelson A.B."/>
            <person name="Fuks G."/>
            <person name="Kavchok S."/>
            <person name="Keizer G."/>
            <person name="Linton E."/>
            <person name="Llaca V."/>
            <person name="Song R."/>
            <person name="Tanyolac B."/>
            <person name="Young S."/>
            <person name="Ho-Il K."/>
            <person name="Hahn J.H."/>
            <person name="Sangsakoo G."/>
            <person name="Vanavichit A."/>
            <person name="de Mattos Luiz.A.T."/>
            <person name="Zimmer P.D."/>
            <person name="Malone G."/>
            <person name="Dellagostin O."/>
            <person name="de Oliveira A.C."/>
            <person name="Bevan M."/>
            <person name="Bancroft I."/>
            <person name="Minx P."/>
            <person name="Cordum H."/>
            <person name="Wilson R."/>
            <person name="Cheng Z."/>
            <person name="Jin W."/>
            <person name="Jiang J."/>
            <person name="Leong S.A."/>
            <person name="Iwama H."/>
            <person name="Gojobori T."/>
            <person name="Itoh T."/>
            <person name="Niimura Y."/>
            <person name="Fujii Y."/>
            <person name="Habara T."/>
            <person name="Sakai H."/>
            <person name="Sato Y."/>
            <person name="Wilson G."/>
            <person name="Kumar K."/>
            <person name="McCouch S."/>
            <person name="Juretic N."/>
            <person name="Hoen D."/>
            <person name="Wright S."/>
            <person name="Bruskiewich R."/>
            <person name="Bureau T."/>
            <person name="Miyao A."/>
            <person name="Hirochika H."/>
            <person name="Nishikawa T."/>
            <person name="Kadowaki K."/>
            <person name="Sugiura M."/>
            <person name="Burr B."/>
            <person name="Sasaki T."/>
        </authorList>
    </citation>
    <scope>NUCLEOTIDE SEQUENCE [LARGE SCALE GENOMIC DNA]</scope>
    <source>
        <strain evidence="3">cv. Nipponbare</strain>
    </source>
</reference>
<feature type="non-terminal residue" evidence="2">
    <location>
        <position position="1"/>
    </location>
</feature>
<dbReference type="AlphaFoldDB" id="A0A0P0Y7F2"/>
<evidence type="ECO:0000256" key="1">
    <source>
        <dbReference type="SAM" id="Phobius"/>
    </source>
</evidence>
<evidence type="ECO:0000313" key="2">
    <source>
        <dbReference type="EMBL" id="BAT16035.1"/>
    </source>
</evidence>
<evidence type="ECO:0000313" key="3">
    <source>
        <dbReference type="Proteomes" id="UP000059680"/>
    </source>
</evidence>
<reference evidence="2 3" key="3">
    <citation type="journal article" date="2013" name="Rice">
        <title>Improvement of the Oryza sativa Nipponbare reference genome using next generation sequence and optical map data.</title>
        <authorList>
            <person name="Kawahara Y."/>
            <person name="de la Bastide M."/>
            <person name="Hamilton J.P."/>
            <person name="Kanamori H."/>
            <person name="McCombie W.R."/>
            <person name="Ouyang S."/>
            <person name="Schwartz D.C."/>
            <person name="Tanaka T."/>
            <person name="Wu J."/>
            <person name="Zhou S."/>
            <person name="Childs K.L."/>
            <person name="Davidson R.M."/>
            <person name="Lin H."/>
            <person name="Quesada-Ocampo L."/>
            <person name="Vaillancourt B."/>
            <person name="Sakai H."/>
            <person name="Lee S.S."/>
            <person name="Kim J."/>
            <person name="Numa H."/>
            <person name="Itoh T."/>
            <person name="Buell C.R."/>
            <person name="Matsumoto T."/>
        </authorList>
    </citation>
    <scope>NUCLEOTIDE SEQUENCE [LARGE SCALE GENOMIC DNA]</scope>
    <source>
        <strain evidence="3">cv. Nipponbare</strain>
    </source>
</reference>
<keyword evidence="3" id="KW-1185">Reference proteome</keyword>
<keyword evidence="1" id="KW-1133">Transmembrane helix</keyword>
<dbReference type="InParanoid" id="A0A0P0Y7F2"/>
<keyword evidence="1" id="KW-0812">Transmembrane</keyword>
<proteinExistence type="predicted"/>
<accession>A0A0P0Y7F2</accession>
<name>A0A0P0Y7F2_ORYSJ</name>
<dbReference type="PaxDb" id="39947-A0A0P0Y7F2"/>
<sequence length="132" mass="15010">FPFLRALSCCLIPQGWLPGESPVLTPLSPDRWRRRFTVASLLEDIVLVSPSRSLSIDWCKHTLGVGFVLVVRVFFWAISYVFLCWSSGGRSRLAAAGPVLAFFRSCVLELSVCGWWYIFPFSWLRPSRVVIL</sequence>
<dbReference type="EMBL" id="AP014968">
    <property type="protein sequence ID" value="BAT16035.1"/>
    <property type="molecule type" value="Genomic_DNA"/>
</dbReference>
<dbReference type="Proteomes" id="UP000059680">
    <property type="component" value="Chromosome 12"/>
</dbReference>
<dbReference type="Gramene" id="Os12t0166700-01">
    <property type="protein sequence ID" value="Os12t0166700-01"/>
    <property type="gene ID" value="Os12g0166700"/>
</dbReference>
<feature type="transmembrane region" description="Helical" evidence="1">
    <location>
        <begin position="63"/>
        <end position="83"/>
    </location>
</feature>
<keyword evidence="1" id="KW-0472">Membrane</keyword>
<gene>
    <name evidence="2" type="ordered locus">Os12g0166700</name>
    <name evidence="2" type="ORF">OSNPB_120166700</name>
</gene>
<reference evidence="2 3" key="2">
    <citation type="journal article" date="2013" name="Plant Cell Physiol.">
        <title>Rice Annotation Project Database (RAP-DB): an integrative and interactive database for rice genomics.</title>
        <authorList>
            <person name="Sakai H."/>
            <person name="Lee S.S."/>
            <person name="Tanaka T."/>
            <person name="Numa H."/>
            <person name="Kim J."/>
            <person name="Kawahara Y."/>
            <person name="Wakimoto H."/>
            <person name="Yang C.C."/>
            <person name="Iwamoto M."/>
            <person name="Abe T."/>
            <person name="Yamada Y."/>
            <person name="Muto A."/>
            <person name="Inokuchi H."/>
            <person name="Ikemura T."/>
            <person name="Matsumoto T."/>
            <person name="Sasaki T."/>
            <person name="Itoh T."/>
        </authorList>
    </citation>
    <scope>NUCLEOTIDE SEQUENCE [LARGE SCALE GENOMIC DNA]</scope>
    <source>
        <strain evidence="3">cv. Nipponbare</strain>
    </source>
</reference>